<evidence type="ECO:0000313" key="2">
    <source>
        <dbReference type="Proteomes" id="UP001458880"/>
    </source>
</evidence>
<proteinExistence type="predicted"/>
<name>A0AAW1LVB4_POPJA</name>
<dbReference type="Proteomes" id="UP001458880">
    <property type="component" value="Unassembled WGS sequence"/>
</dbReference>
<reference evidence="1 2" key="1">
    <citation type="journal article" date="2024" name="BMC Genomics">
        <title>De novo assembly and annotation of Popillia japonica's genome with initial clues to its potential as an invasive pest.</title>
        <authorList>
            <person name="Cucini C."/>
            <person name="Boschi S."/>
            <person name="Funari R."/>
            <person name="Cardaioli E."/>
            <person name="Iannotti N."/>
            <person name="Marturano G."/>
            <person name="Paoli F."/>
            <person name="Bruttini M."/>
            <person name="Carapelli A."/>
            <person name="Frati F."/>
            <person name="Nardi F."/>
        </authorList>
    </citation>
    <scope>NUCLEOTIDE SEQUENCE [LARGE SCALE GENOMIC DNA]</scope>
    <source>
        <strain evidence="1">DMR45628</strain>
    </source>
</reference>
<comment type="caution">
    <text evidence="1">The sequence shown here is derived from an EMBL/GenBank/DDBJ whole genome shotgun (WGS) entry which is preliminary data.</text>
</comment>
<dbReference type="EMBL" id="JASPKY010000089">
    <property type="protein sequence ID" value="KAK9738156.1"/>
    <property type="molecule type" value="Genomic_DNA"/>
</dbReference>
<sequence>MASNKFCPTCKIAKKSSKLELRQINFALAVYLCEDKSCSYPEGYDSVHVEQRSFDKLFNRNKEDIIQKSDLDKWLEEFFDNEEDKKDQSTELPDDDELSKIIDEITNETTGNDNVANDQDLFTWIDNALQDFSLDKTGENKTSEMEGVGNFENIKTAEQNSFAAELHADDSEKKTGEHVTADITSSQNVKVRRIKKRCTTTFLKPGWVFSPKRKQLVQCIAPAYNETATSKTNKFANFKYVNIPLKPEEKFEI</sequence>
<protein>
    <submittedName>
        <fullName evidence="1">Uncharacterized protein</fullName>
    </submittedName>
</protein>
<gene>
    <name evidence="1" type="ORF">QE152_g10077</name>
</gene>
<organism evidence="1 2">
    <name type="scientific">Popillia japonica</name>
    <name type="common">Japanese beetle</name>
    <dbReference type="NCBI Taxonomy" id="7064"/>
    <lineage>
        <taxon>Eukaryota</taxon>
        <taxon>Metazoa</taxon>
        <taxon>Ecdysozoa</taxon>
        <taxon>Arthropoda</taxon>
        <taxon>Hexapoda</taxon>
        <taxon>Insecta</taxon>
        <taxon>Pterygota</taxon>
        <taxon>Neoptera</taxon>
        <taxon>Endopterygota</taxon>
        <taxon>Coleoptera</taxon>
        <taxon>Polyphaga</taxon>
        <taxon>Scarabaeiformia</taxon>
        <taxon>Scarabaeidae</taxon>
        <taxon>Rutelinae</taxon>
        <taxon>Popillia</taxon>
    </lineage>
</organism>
<keyword evidence="2" id="KW-1185">Reference proteome</keyword>
<dbReference type="AlphaFoldDB" id="A0AAW1LVB4"/>
<evidence type="ECO:0000313" key="1">
    <source>
        <dbReference type="EMBL" id="KAK9738156.1"/>
    </source>
</evidence>
<accession>A0AAW1LVB4</accession>